<evidence type="ECO:0000313" key="2">
    <source>
        <dbReference type="EMBL" id="CDW82245.1"/>
    </source>
</evidence>
<keyword evidence="1" id="KW-0472">Membrane</keyword>
<keyword evidence="1" id="KW-0812">Transmembrane</keyword>
<accession>A0A078AIV7</accession>
<proteinExistence type="predicted"/>
<dbReference type="EMBL" id="CCKQ01010714">
    <property type="protein sequence ID" value="CDW82245.1"/>
    <property type="molecule type" value="Genomic_DNA"/>
</dbReference>
<dbReference type="InParanoid" id="A0A078AIV7"/>
<keyword evidence="3" id="KW-1185">Reference proteome</keyword>
<reference evidence="2 3" key="1">
    <citation type="submission" date="2014-06" db="EMBL/GenBank/DDBJ databases">
        <authorList>
            <person name="Swart Estienne"/>
        </authorList>
    </citation>
    <scope>NUCLEOTIDE SEQUENCE [LARGE SCALE GENOMIC DNA]</scope>
    <source>
        <strain evidence="2 3">130c</strain>
    </source>
</reference>
<evidence type="ECO:0000256" key="1">
    <source>
        <dbReference type="SAM" id="Phobius"/>
    </source>
</evidence>
<dbReference type="Proteomes" id="UP000039865">
    <property type="component" value="Unassembled WGS sequence"/>
</dbReference>
<feature type="transmembrane region" description="Helical" evidence="1">
    <location>
        <begin position="58"/>
        <end position="78"/>
    </location>
</feature>
<evidence type="ECO:0000313" key="3">
    <source>
        <dbReference type="Proteomes" id="UP000039865"/>
    </source>
</evidence>
<gene>
    <name evidence="2" type="primary">Contig13773.g14690</name>
    <name evidence="2" type="ORF">STYLEM_11275</name>
</gene>
<protein>
    <submittedName>
        <fullName evidence="2">Uncharacterized protein</fullName>
    </submittedName>
</protein>
<keyword evidence="1" id="KW-1133">Transmembrane helix</keyword>
<dbReference type="AlphaFoldDB" id="A0A078AIV7"/>
<name>A0A078AIV7_STYLE</name>
<sequence length="92" mass="10831">MGVLMLQSGKSDEYSAESWKVLGILKVDLVRQQLQNAHRFPFSVLCAATSSRISEIRFFQNVLFWIELVFSFFVRFCFSRCKTYLKKASTWY</sequence>
<organism evidence="2 3">
    <name type="scientific">Stylonychia lemnae</name>
    <name type="common">Ciliate</name>
    <dbReference type="NCBI Taxonomy" id="5949"/>
    <lineage>
        <taxon>Eukaryota</taxon>
        <taxon>Sar</taxon>
        <taxon>Alveolata</taxon>
        <taxon>Ciliophora</taxon>
        <taxon>Intramacronucleata</taxon>
        <taxon>Spirotrichea</taxon>
        <taxon>Stichotrichia</taxon>
        <taxon>Sporadotrichida</taxon>
        <taxon>Oxytrichidae</taxon>
        <taxon>Stylonychinae</taxon>
        <taxon>Stylonychia</taxon>
    </lineage>
</organism>